<dbReference type="Proteomes" id="UP000287306">
    <property type="component" value="Unassembled WGS sequence"/>
</dbReference>
<comment type="caution">
    <text evidence="1">The sequence shown here is derived from an EMBL/GenBank/DDBJ whole genome shotgun (WGS) entry which is preliminary data.</text>
</comment>
<gene>
    <name evidence="1" type="ORF">CSW38_03740</name>
</gene>
<sequence length="39" mass="4213">MREVALRRGIFLLLLALGLAMAALTRPLAPRLSLTLSPP</sequence>
<proteinExistence type="predicted"/>
<dbReference type="EMBL" id="PELY01000087">
    <property type="protein sequence ID" value="RTH27314.1"/>
    <property type="molecule type" value="Genomic_DNA"/>
</dbReference>
<reference evidence="1 2" key="1">
    <citation type="journal article" date="2019" name="Extremophiles">
        <title>Biogeography of thermophiles and predominance of Thermus scotoductus in domestic water heaters.</title>
        <authorList>
            <person name="Wilpiszeski R.L."/>
            <person name="Zhang Z."/>
            <person name="House C.H."/>
        </authorList>
    </citation>
    <scope>NUCLEOTIDE SEQUENCE [LARGE SCALE GENOMIC DNA]</scope>
    <source>
        <strain evidence="1 2">25_S25</strain>
    </source>
</reference>
<organism evidence="1 2">
    <name type="scientific">Thermus scotoductus</name>
    <dbReference type="NCBI Taxonomy" id="37636"/>
    <lineage>
        <taxon>Bacteria</taxon>
        <taxon>Thermotogati</taxon>
        <taxon>Deinococcota</taxon>
        <taxon>Deinococci</taxon>
        <taxon>Thermales</taxon>
        <taxon>Thermaceae</taxon>
        <taxon>Thermus</taxon>
    </lineage>
</organism>
<feature type="non-terminal residue" evidence="1">
    <location>
        <position position="39"/>
    </location>
</feature>
<evidence type="ECO:0000313" key="1">
    <source>
        <dbReference type="EMBL" id="RTH27314.1"/>
    </source>
</evidence>
<name>A0A430S1I4_THESC</name>
<accession>A0A430S1I4</accession>
<evidence type="ECO:0000313" key="2">
    <source>
        <dbReference type="Proteomes" id="UP000287306"/>
    </source>
</evidence>
<dbReference type="AlphaFoldDB" id="A0A430S1I4"/>
<protein>
    <submittedName>
        <fullName evidence="1">Rod shape-determining protein MreC</fullName>
    </submittedName>
</protein>